<reference evidence="1 3" key="3">
    <citation type="submission" date="2019-01" db="EMBL/GenBank/DDBJ databases">
        <title>Complete genome sequence of Erythrobacter flavus KJ5.</title>
        <authorList>
            <person name="Kanesaki Y."/>
            <person name="Brotosudarmo T."/>
            <person name="Moriuchi R."/>
            <person name="Awai K."/>
        </authorList>
    </citation>
    <scope>NUCLEOTIDE SEQUENCE [LARGE SCALE GENOMIC DNA]</scope>
    <source>
        <strain evidence="1 3">KJ5</strain>
    </source>
</reference>
<reference evidence="2" key="2">
    <citation type="submission" date="2018-09" db="EMBL/GenBank/DDBJ databases">
        <authorList>
            <person name="Zhang J."/>
        </authorList>
    </citation>
    <scope>NUCLEOTIDE SEQUENCE</scope>
    <source>
        <strain evidence="2">21-3</strain>
    </source>
</reference>
<organism evidence="2 4">
    <name type="scientific">Qipengyuania flava</name>
    <dbReference type="NCBI Taxonomy" id="192812"/>
    <lineage>
        <taxon>Bacteria</taxon>
        <taxon>Pseudomonadati</taxon>
        <taxon>Pseudomonadota</taxon>
        <taxon>Alphaproteobacteria</taxon>
        <taxon>Sphingomonadales</taxon>
        <taxon>Erythrobacteraceae</taxon>
        <taxon>Qipengyuania</taxon>
    </lineage>
</organism>
<dbReference type="EMBL" id="CP032228">
    <property type="protein sequence ID" value="QFI61919.1"/>
    <property type="molecule type" value="Genomic_DNA"/>
</dbReference>
<dbReference type="RefSeq" id="WP_082834735.1">
    <property type="nucleotide sequence ID" value="NZ_AP019389.1"/>
</dbReference>
<evidence type="ECO:0000313" key="2">
    <source>
        <dbReference type="EMBL" id="QFI61919.1"/>
    </source>
</evidence>
<proteinExistence type="predicted"/>
<sequence>MAKHITAYGAKAIKKVRKKTPAKTEQMPGPTENPATNLMMVDVAIRAGSYIARRSLEKGMLRGRYGKDTAREIVQNKTLGQTLVSFGLAKLATKNLPGALLVGGGAVVKSLYDRRRSRLAQRREGDRDLIEQAHRGDD</sequence>
<keyword evidence="3" id="KW-1185">Reference proteome</keyword>
<dbReference type="Proteomes" id="UP000290057">
    <property type="component" value="Chromosome"/>
</dbReference>
<evidence type="ECO:0000313" key="4">
    <source>
        <dbReference type="Proteomes" id="UP000325385"/>
    </source>
</evidence>
<dbReference type="GeneID" id="69695751"/>
<protein>
    <submittedName>
        <fullName evidence="2">Uncharacterized protein</fullName>
    </submittedName>
</protein>
<evidence type="ECO:0000313" key="1">
    <source>
        <dbReference type="EMBL" id="BBI19191.1"/>
    </source>
</evidence>
<reference evidence="4" key="1">
    <citation type="submission" date="2018-09" db="EMBL/GenBank/DDBJ databases">
        <title>Nocardia yunnanensis sp. nov., an actinomycete isolated from a soil sample.</title>
        <authorList>
            <person name="Zhang J."/>
        </authorList>
    </citation>
    <scope>NUCLEOTIDE SEQUENCE [LARGE SCALE GENOMIC DNA]</scope>
    <source>
        <strain evidence="4">21-3</strain>
    </source>
</reference>
<dbReference type="AlphaFoldDB" id="A0A222ESZ5"/>
<evidence type="ECO:0000313" key="3">
    <source>
        <dbReference type="Proteomes" id="UP000290057"/>
    </source>
</evidence>
<dbReference type="EMBL" id="AP019389">
    <property type="protein sequence ID" value="BBI19191.1"/>
    <property type="molecule type" value="Genomic_DNA"/>
</dbReference>
<accession>A0A222ESZ5</accession>
<name>A0A222ESZ5_9SPHN</name>
<gene>
    <name evidence="2" type="ORF">D0Y83_00455</name>
    <name evidence="1" type="ORF">EKJ_00380</name>
</gene>
<dbReference type="Proteomes" id="UP000325385">
    <property type="component" value="Chromosome"/>
</dbReference>